<feature type="transmembrane region" description="Helical" evidence="1">
    <location>
        <begin position="227"/>
        <end position="247"/>
    </location>
</feature>
<dbReference type="AlphaFoldDB" id="A0A1I7NUB2"/>
<accession>A0A1I7NUB2</accession>
<proteinExistence type="predicted"/>
<keyword evidence="1" id="KW-0472">Membrane</keyword>
<evidence type="ECO:0000313" key="2">
    <source>
        <dbReference type="EMBL" id="SFV38212.1"/>
    </source>
</evidence>
<feature type="transmembrane region" description="Helical" evidence="1">
    <location>
        <begin position="126"/>
        <end position="147"/>
    </location>
</feature>
<dbReference type="EMBL" id="FPCH01000003">
    <property type="protein sequence ID" value="SFV38212.1"/>
    <property type="molecule type" value="Genomic_DNA"/>
</dbReference>
<evidence type="ECO:0008006" key="4">
    <source>
        <dbReference type="Google" id="ProtNLM"/>
    </source>
</evidence>
<feature type="transmembrane region" description="Helical" evidence="1">
    <location>
        <begin position="84"/>
        <end position="106"/>
    </location>
</feature>
<protein>
    <recommendedName>
        <fullName evidence="4">Yip1 domain-containing protein</fullName>
    </recommendedName>
</protein>
<name>A0A1I7NUB2_9HYPH</name>
<evidence type="ECO:0000256" key="1">
    <source>
        <dbReference type="SAM" id="Phobius"/>
    </source>
</evidence>
<dbReference type="OrthoDB" id="7930068at2"/>
<dbReference type="RefSeq" id="WP_092869052.1">
    <property type="nucleotide sequence ID" value="NZ_FPCH01000003.1"/>
</dbReference>
<reference evidence="3" key="1">
    <citation type="submission" date="2016-10" db="EMBL/GenBank/DDBJ databases">
        <authorList>
            <person name="Varghese N."/>
            <person name="Submissions S."/>
        </authorList>
    </citation>
    <scope>NUCLEOTIDE SEQUENCE [LARGE SCALE GENOMIC DNA]</scope>
    <source>
        <strain evidence="3">DSM 1565</strain>
    </source>
</reference>
<keyword evidence="3" id="KW-1185">Reference proteome</keyword>
<organism evidence="2 3">
    <name type="scientific">Hyphomicrobium facile</name>
    <dbReference type="NCBI Taxonomy" id="51670"/>
    <lineage>
        <taxon>Bacteria</taxon>
        <taxon>Pseudomonadati</taxon>
        <taxon>Pseudomonadota</taxon>
        <taxon>Alphaproteobacteria</taxon>
        <taxon>Hyphomicrobiales</taxon>
        <taxon>Hyphomicrobiaceae</taxon>
        <taxon>Hyphomicrobium</taxon>
    </lineage>
</organism>
<keyword evidence="1" id="KW-0812">Transmembrane</keyword>
<gene>
    <name evidence="2" type="ORF">SAMN04488557_3621</name>
</gene>
<sequence length="265" mass="28473">MAETEAAGSEFCVNCGTALRGKFCSGCGAPAAVHQDKEGWSALSSEFLSSRRDNSFFPVVVSFLIHPVDTIIRLTDDPNYRSHWAFLTAMVGFQLTLAYVIVPKMFAALFNIPNTASSATVVTNEVVQYVGMAILTPIQYYVCRALGTLRRTPMSYVKLCVLSVSYGSIVSIIVTLIAFATGFAALKTQADIDLSLVWQVLTLATYAAVLVFVSASHKIFWGMSWPIAIGVTLFVGGMSWLVVYPALTAIAERADVAGTLGSVLG</sequence>
<evidence type="ECO:0000313" key="3">
    <source>
        <dbReference type="Proteomes" id="UP000199423"/>
    </source>
</evidence>
<feature type="transmembrane region" description="Helical" evidence="1">
    <location>
        <begin position="159"/>
        <end position="184"/>
    </location>
</feature>
<keyword evidence="1" id="KW-1133">Transmembrane helix</keyword>
<feature type="transmembrane region" description="Helical" evidence="1">
    <location>
        <begin position="196"/>
        <end position="215"/>
    </location>
</feature>
<dbReference type="Proteomes" id="UP000199423">
    <property type="component" value="Unassembled WGS sequence"/>
</dbReference>